<evidence type="ECO:0000259" key="1">
    <source>
        <dbReference type="Pfam" id="PF09836"/>
    </source>
</evidence>
<proteinExistence type="predicted"/>
<name>A0A516ISP4_9SPHN</name>
<evidence type="ECO:0000313" key="3">
    <source>
        <dbReference type="Proteomes" id="UP000321857"/>
    </source>
</evidence>
<reference evidence="2 3" key="1">
    <citation type="submission" date="2019-07" db="EMBL/GenBank/DDBJ databases">
        <title>Sphingomonas AE3 Genome sequencing and assembly.</title>
        <authorList>
            <person name="Kim H."/>
        </authorList>
    </citation>
    <scope>NUCLEOTIDE SEQUENCE [LARGE SCALE GENOMIC DNA]</scope>
    <source>
        <strain evidence="2 3">AE3</strain>
    </source>
</reference>
<sequence length="256" mass="27959">MTCPPSPNWRRKLVARTSSWARLLPMRPDAHLAVHGAIAGGPDQLVGDMFAGQRAGQLRALRAHANTISHARHVAMEDSYPRTRQFLGLENFHRASAEHLAAQTTLRRPLRQIGAEFAQRLDDPAAADLAEVEWAWLESHGASDEPGLTLDVIRGWSAQSLLETRVRPHPAARFIRLRRPNAFRWDHRIVGDGPWVLVTRPGLEVMVFRAGAGAMRGAGFAAGGATIAELLEADAAATTMLIQRGALTLVPRSTSC</sequence>
<keyword evidence="3" id="KW-1185">Reference proteome</keyword>
<dbReference type="KEGG" id="sxa:FMM02_08230"/>
<protein>
    <submittedName>
        <fullName evidence="2">DUF2063 domain-containing protein</fullName>
    </submittedName>
</protein>
<dbReference type="AlphaFoldDB" id="A0A516ISP4"/>
<dbReference type="Pfam" id="PF09836">
    <property type="entry name" value="DUF2063"/>
    <property type="match status" value="1"/>
</dbReference>
<dbReference type="Proteomes" id="UP000321857">
    <property type="component" value="Chromosome"/>
</dbReference>
<gene>
    <name evidence="2" type="ORF">FMM02_08230</name>
</gene>
<dbReference type="OrthoDB" id="343356at2"/>
<feature type="domain" description="Putative DNA-binding" evidence="1">
    <location>
        <begin position="57"/>
        <end position="119"/>
    </location>
</feature>
<organism evidence="2 3">
    <name type="scientific">Sphingomonas xanthus</name>
    <dbReference type="NCBI Taxonomy" id="2594473"/>
    <lineage>
        <taxon>Bacteria</taxon>
        <taxon>Pseudomonadati</taxon>
        <taxon>Pseudomonadota</taxon>
        <taxon>Alphaproteobacteria</taxon>
        <taxon>Sphingomonadales</taxon>
        <taxon>Sphingomonadaceae</taxon>
        <taxon>Sphingomonas</taxon>
    </lineage>
</organism>
<dbReference type="EMBL" id="CP041659">
    <property type="protein sequence ID" value="QDP19942.1"/>
    <property type="molecule type" value="Genomic_DNA"/>
</dbReference>
<dbReference type="InterPro" id="IPR018640">
    <property type="entry name" value="DUF2063"/>
</dbReference>
<accession>A0A516ISP4</accession>
<evidence type="ECO:0000313" key="2">
    <source>
        <dbReference type="EMBL" id="QDP19942.1"/>
    </source>
</evidence>